<dbReference type="STRING" id="1406858.GCA_000710895_07191"/>
<proteinExistence type="predicted"/>
<organism evidence="1 2">
    <name type="scientific">Nocardia otitidiscaviarum</name>
    <dbReference type="NCBI Taxonomy" id="1823"/>
    <lineage>
        <taxon>Bacteria</taxon>
        <taxon>Bacillati</taxon>
        <taxon>Actinomycetota</taxon>
        <taxon>Actinomycetes</taxon>
        <taxon>Mycobacteriales</taxon>
        <taxon>Nocardiaceae</taxon>
        <taxon>Nocardia</taxon>
    </lineage>
</organism>
<dbReference type="Proteomes" id="UP000255467">
    <property type="component" value="Unassembled WGS sequence"/>
</dbReference>
<evidence type="ECO:0000313" key="1">
    <source>
        <dbReference type="EMBL" id="SUA76457.1"/>
    </source>
</evidence>
<gene>
    <name evidence="1" type="ORF">NCTC1934_02558</name>
</gene>
<dbReference type="RefSeq" id="WP_051036869.1">
    <property type="nucleotide sequence ID" value="NZ_UGRY01000002.1"/>
</dbReference>
<accession>A0A378YJ17</accession>
<dbReference type="OrthoDB" id="3701210at2"/>
<reference evidence="1 2" key="1">
    <citation type="submission" date="2018-06" db="EMBL/GenBank/DDBJ databases">
        <authorList>
            <consortium name="Pathogen Informatics"/>
            <person name="Doyle S."/>
        </authorList>
    </citation>
    <scope>NUCLEOTIDE SEQUENCE [LARGE SCALE GENOMIC DNA]</scope>
    <source>
        <strain evidence="1 2">NCTC1934</strain>
    </source>
</reference>
<keyword evidence="2" id="KW-1185">Reference proteome</keyword>
<name>A0A378YJ17_9NOCA</name>
<evidence type="ECO:0000313" key="2">
    <source>
        <dbReference type="Proteomes" id="UP000255467"/>
    </source>
</evidence>
<protein>
    <submittedName>
        <fullName evidence="1">Uncharacterized protein</fullName>
    </submittedName>
</protein>
<dbReference type="EMBL" id="UGRY01000002">
    <property type="protein sequence ID" value="SUA76457.1"/>
    <property type="molecule type" value="Genomic_DNA"/>
</dbReference>
<dbReference type="AlphaFoldDB" id="A0A378YJ17"/>
<sequence length="221" mass="22118">MAPRKARAGIALAGVVIVGALATAGALAAVLSQVAERRAAAVENRGATTTSVTTTEAAVIDGVAQPGIAAAAPSAPTTSALVHRTASQGSPELQLTVGDCVAVAASGSGLEKTSCGSGTSAYTVTHLATDGAPCPSDVDRSHQRALPDGEHDALCLDIAWVPGTCMDLSGDMATPVDCTAAAPGRVRVVEIKRNTTDVNACSAGDQGFVYDERRYVVCVAS</sequence>